<dbReference type="AlphaFoldDB" id="L2GKC6"/>
<evidence type="ECO:0000313" key="2">
    <source>
        <dbReference type="Proteomes" id="UP000011082"/>
    </source>
</evidence>
<reference evidence="2" key="1">
    <citation type="submission" date="2011-05" db="EMBL/GenBank/DDBJ databases">
        <title>The genome sequence of Vittaforma corneae strain ATCC 50505.</title>
        <authorList>
            <consortium name="The Broad Institute Genome Sequencing Platform"/>
            <person name="Cuomo C."/>
            <person name="Didier E."/>
            <person name="Bowers L."/>
            <person name="Young S.K."/>
            <person name="Zeng Q."/>
            <person name="Gargeya S."/>
            <person name="Fitzgerald M."/>
            <person name="Haas B."/>
            <person name="Abouelleil A."/>
            <person name="Alvarado L."/>
            <person name="Arachchi H.M."/>
            <person name="Berlin A."/>
            <person name="Chapman S.B."/>
            <person name="Gearin G."/>
            <person name="Goldberg J."/>
            <person name="Griggs A."/>
            <person name="Gujja S."/>
            <person name="Hansen M."/>
            <person name="Heiman D."/>
            <person name="Howarth C."/>
            <person name="Larimer J."/>
            <person name="Lui A."/>
            <person name="MacDonald P.J.P."/>
            <person name="McCowen C."/>
            <person name="Montmayeur A."/>
            <person name="Murphy C."/>
            <person name="Neiman D."/>
            <person name="Pearson M."/>
            <person name="Priest M."/>
            <person name="Roberts A."/>
            <person name="Saif S."/>
            <person name="Shea T."/>
            <person name="Sisk P."/>
            <person name="Stolte C."/>
            <person name="Sykes S."/>
            <person name="Wortman J."/>
            <person name="Nusbaum C."/>
            <person name="Birren B."/>
        </authorList>
    </citation>
    <scope>NUCLEOTIDE SEQUENCE [LARGE SCALE GENOMIC DNA]</scope>
    <source>
        <strain evidence="2">ATCC 50505</strain>
    </source>
</reference>
<keyword evidence="2" id="KW-1185">Reference proteome</keyword>
<proteinExistence type="predicted"/>
<dbReference type="RefSeq" id="XP_007605019.1">
    <property type="nucleotide sequence ID" value="XM_007604957.1"/>
</dbReference>
<protein>
    <submittedName>
        <fullName evidence="1">Uncharacterized protein</fullName>
    </submittedName>
</protein>
<dbReference type="HOGENOM" id="CLU_2098716_0_0_1"/>
<accession>L2GKC6</accession>
<dbReference type="EMBL" id="JH370145">
    <property type="protein sequence ID" value="ELA41333.1"/>
    <property type="molecule type" value="Genomic_DNA"/>
</dbReference>
<dbReference type="GeneID" id="19882284"/>
<organism evidence="1 2">
    <name type="scientific">Vittaforma corneae (strain ATCC 50505)</name>
    <name type="common">Microsporidian parasite</name>
    <name type="synonym">Nosema corneum</name>
    <dbReference type="NCBI Taxonomy" id="993615"/>
    <lineage>
        <taxon>Eukaryota</taxon>
        <taxon>Fungi</taxon>
        <taxon>Fungi incertae sedis</taxon>
        <taxon>Microsporidia</taxon>
        <taxon>Nosematidae</taxon>
        <taxon>Vittaforma</taxon>
    </lineage>
</organism>
<evidence type="ECO:0000313" key="1">
    <source>
        <dbReference type="EMBL" id="ELA41333.1"/>
    </source>
</evidence>
<name>L2GKC6_VITCO</name>
<gene>
    <name evidence="1" type="ORF">VICG_01573</name>
</gene>
<dbReference type="VEuPathDB" id="MicrosporidiaDB:VICG_01573"/>
<dbReference type="InParanoid" id="L2GKC6"/>
<dbReference type="Proteomes" id="UP000011082">
    <property type="component" value="Unassembled WGS sequence"/>
</dbReference>
<sequence length="116" mass="12804">MRLAADNVDAVKCAEHGKGVDEAAIKYLRANIDHPCVCTNHDCISRSVAQCCLSRMSCNTAESVVKVVNFGNRLAVRNHKIGGRDVVEAVFVYCECLVVRSYSSEALCYLEHIGRR</sequence>